<evidence type="ECO:0000256" key="4">
    <source>
        <dbReference type="ARBA" id="ARBA00023134"/>
    </source>
</evidence>
<dbReference type="AlphaFoldDB" id="A0A1Y5MM45"/>
<dbReference type="EMBL" id="NDYN01000011">
    <property type="protein sequence ID" value="OUT06785.1"/>
    <property type="molecule type" value="Genomic_DNA"/>
</dbReference>
<dbReference type="Pfam" id="PF00350">
    <property type="entry name" value="Dynamin_N"/>
    <property type="match status" value="1"/>
</dbReference>
<keyword evidence="3" id="KW-0378">Hydrolase</keyword>
<feature type="domain" description="Dynamin N-terminal" evidence="7">
    <location>
        <begin position="172"/>
        <end position="343"/>
    </location>
</feature>
<dbReference type="Gene3D" id="3.40.50.300">
    <property type="entry name" value="P-loop containing nucleotide triphosphate hydrolases"/>
    <property type="match status" value="1"/>
</dbReference>
<dbReference type="PANTHER" id="PTHR10465:SF0">
    <property type="entry name" value="SARCALUMENIN"/>
    <property type="match status" value="1"/>
</dbReference>
<dbReference type="PANTHER" id="PTHR10465">
    <property type="entry name" value="TRANSMEMBRANE GTPASE FZO1"/>
    <property type="match status" value="1"/>
</dbReference>
<feature type="coiled-coil region" evidence="6">
    <location>
        <begin position="645"/>
        <end position="672"/>
    </location>
</feature>
<evidence type="ECO:0000313" key="9">
    <source>
        <dbReference type="Proteomes" id="UP000196317"/>
    </source>
</evidence>
<accession>A0A1Y5MM45</accession>
<evidence type="ECO:0000256" key="2">
    <source>
        <dbReference type="ARBA" id="ARBA00022741"/>
    </source>
</evidence>
<sequence length="693" mass="77932">MDEFLKQAWHANKIYTNAAANVPFYPDLLALLLVCDERNLDQFMALDEFRAVLKRLKVELDIFSIQSAQLATLKALNEAKISSDEIVKYLKILRDEKIIDDEKIGFLEKIISKNKGANEAKISHTKPKDHFHKNLDFLNEINEKASLLDSDKTFLEALAAAKKRSNETLFNIAASGVINSGKSTLLNALLNKPVLGASNVPETINLTILKYSKDSFARVNFYSIDELLALGVPSENLPSKSVDIGIDEIKNYTSSSSKTANLVKSVELYDDLELLKDNVCIIDTPGIDDAVVLREQITTNFMRECDLLAHLMNASQSATQKDALFLKKCLENSHIVRLAVVLTHADELSAKELNETLNYTKKAIGEQINGVEIDYFALSAKSFLEGAANSGVEEFKDYLYEVLFGKNSKKSALILSSYQKELKNILNSKLEATKAEILSLKAYEVELKKLQNEQASVKNALSENFSKLENLTKNELAKLESSNTKNIYKMGLETLLQNLNDKVKSEIAYCKSKKQSLNLDRLEQIAKTTLQDGVMALMREARNETLVQTRSCEQNIALNFDDYAMSKDEIFNINDFLEQMGVKLEFEELLAAFRAKISSDASEALLGLKEGLLKDKNISQFCEILTDHEKNRLLNLIKTYESAQKATLDKRLKELDRELEKLSSQNQNSLLKLKEQNALQDEICSLLGELENV</sequence>
<dbReference type="GO" id="GO:0008053">
    <property type="term" value="P:mitochondrial fusion"/>
    <property type="evidence" value="ECO:0007669"/>
    <property type="project" value="TreeGrafter"/>
</dbReference>
<keyword evidence="6" id="KW-0175">Coiled coil</keyword>
<keyword evidence="4" id="KW-0342">GTP-binding</keyword>
<dbReference type="RefSeq" id="WP_087583731.1">
    <property type="nucleotide sequence ID" value="NZ_NDYN01000011.1"/>
</dbReference>
<evidence type="ECO:0000313" key="8">
    <source>
        <dbReference type="EMBL" id="OUT06785.1"/>
    </source>
</evidence>
<dbReference type="InterPro" id="IPR045063">
    <property type="entry name" value="Dynamin_N"/>
</dbReference>
<proteinExistence type="predicted"/>
<comment type="subcellular location">
    <subcellularLocation>
        <location evidence="1">Membrane</location>
    </subcellularLocation>
</comment>
<dbReference type="GO" id="GO:0003924">
    <property type="term" value="F:GTPase activity"/>
    <property type="evidence" value="ECO:0007669"/>
    <property type="project" value="InterPro"/>
</dbReference>
<dbReference type="GO" id="GO:0005525">
    <property type="term" value="F:GTP binding"/>
    <property type="evidence" value="ECO:0007669"/>
    <property type="project" value="UniProtKB-KW"/>
</dbReference>
<keyword evidence="5" id="KW-0472">Membrane</keyword>
<dbReference type="InterPro" id="IPR027094">
    <property type="entry name" value="Mitofusin_fam"/>
</dbReference>
<feature type="coiled-coil region" evidence="6">
    <location>
        <begin position="433"/>
        <end position="460"/>
    </location>
</feature>
<dbReference type="CDD" id="cd09912">
    <property type="entry name" value="DLP_2"/>
    <property type="match status" value="1"/>
</dbReference>
<organism evidence="8 9">
    <name type="scientific">Campylobacter concisus</name>
    <dbReference type="NCBI Taxonomy" id="199"/>
    <lineage>
        <taxon>Bacteria</taxon>
        <taxon>Pseudomonadati</taxon>
        <taxon>Campylobacterota</taxon>
        <taxon>Epsilonproteobacteria</taxon>
        <taxon>Campylobacterales</taxon>
        <taxon>Campylobacteraceae</taxon>
        <taxon>Campylobacter</taxon>
    </lineage>
</organism>
<reference evidence="8 9" key="1">
    <citation type="submission" date="2017-04" db="EMBL/GenBank/DDBJ databases">
        <title>Complete genome of Campylobacter concisus ATCC 33237T and draft genomes for an additional eight well characterized C. concisus strains.</title>
        <authorList>
            <person name="Cornelius A.J."/>
            <person name="Miller W.G."/>
            <person name="Lastovica A.J."/>
            <person name="On S.L."/>
            <person name="French N.P."/>
            <person name="Vandenberg O."/>
            <person name="Biggs P.J."/>
        </authorList>
    </citation>
    <scope>NUCLEOTIDE SEQUENCE [LARGE SCALE GENOMIC DNA]</scope>
    <source>
        <strain evidence="8 9">CCUG 19995</strain>
    </source>
</reference>
<evidence type="ECO:0000259" key="7">
    <source>
        <dbReference type="Pfam" id="PF00350"/>
    </source>
</evidence>
<evidence type="ECO:0000256" key="1">
    <source>
        <dbReference type="ARBA" id="ARBA00004370"/>
    </source>
</evidence>
<dbReference type="InterPro" id="IPR027417">
    <property type="entry name" value="P-loop_NTPase"/>
</dbReference>
<gene>
    <name evidence="8" type="ORF">B9N65_10065</name>
</gene>
<evidence type="ECO:0000256" key="5">
    <source>
        <dbReference type="ARBA" id="ARBA00023136"/>
    </source>
</evidence>
<dbReference type="SUPFAM" id="SSF52540">
    <property type="entry name" value="P-loop containing nucleoside triphosphate hydrolases"/>
    <property type="match status" value="1"/>
</dbReference>
<protein>
    <submittedName>
        <fullName evidence="8">Dynamin</fullName>
    </submittedName>
</protein>
<evidence type="ECO:0000256" key="3">
    <source>
        <dbReference type="ARBA" id="ARBA00022801"/>
    </source>
</evidence>
<evidence type="ECO:0000256" key="6">
    <source>
        <dbReference type="SAM" id="Coils"/>
    </source>
</evidence>
<dbReference type="Proteomes" id="UP000196317">
    <property type="component" value="Unassembled WGS sequence"/>
</dbReference>
<dbReference type="GO" id="GO:0016020">
    <property type="term" value="C:membrane"/>
    <property type="evidence" value="ECO:0007669"/>
    <property type="project" value="UniProtKB-SubCell"/>
</dbReference>
<keyword evidence="2" id="KW-0547">Nucleotide-binding</keyword>
<name>A0A1Y5MM45_9BACT</name>
<comment type="caution">
    <text evidence="8">The sequence shown here is derived from an EMBL/GenBank/DDBJ whole genome shotgun (WGS) entry which is preliminary data.</text>
</comment>